<dbReference type="OrthoDB" id="2373268at2759"/>
<comment type="caution">
    <text evidence="2">The sequence shown here is derived from an EMBL/GenBank/DDBJ whole genome shotgun (WGS) entry which is preliminary data.</text>
</comment>
<organism evidence="2 3">
    <name type="scientific">Funneliformis caledonium</name>
    <dbReference type="NCBI Taxonomy" id="1117310"/>
    <lineage>
        <taxon>Eukaryota</taxon>
        <taxon>Fungi</taxon>
        <taxon>Fungi incertae sedis</taxon>
        <taxon>Mucoromycota</taxon>
        <taxon>Glomeromycotina</taxon>
        <taxon>Glomeromycetes</taxon>
        <taxon>Glomerales</taxon>
        <taxon>Glomeraceae</taxon>
        <taxon>Funneliformis</taxon>
    </lineage>
</organism>
<keyword evidence="3" id="KW-1185">Reference proteome</keyword>
<reference evidence="2" key="1">
    <citation type="submission" date="2021-06" db="EMBL/GenBank/DDBJ databases">
        <authorList>
            <person name="Kallberg Y."/>
            <person name="Tangrot J."/>
            <person name="Rosling A."/>
        </authorList>
    </citation>
    <scope>NUCLEOTIDE SEQUENCE</scope>
    <source>
        <strain evidence="2">UK204</strain>
    </source>
</reference>
<evidence type="ECO:0000313" key="3">
    <source>
        <dbReference type="Proteomes" id="UP000789570"/>
    </source>
</evidence>
<dbReference type="AlphaFoldDB" id="A0A9N9B621"/>
<evidence type="ECO:0000256" key="1">
    <source>
        <dbReference type="SAM" id="MobiDB-lite"/>
    </source>
</evidence>
<feature type="compositionally biased region" description="Low complexity" evidence="1">
    <location>
        <begin position="298"/>
        <end position="307"/>
    </location>
</feature>
<dbReference type="EMBL" id="CAJVPQ010001428">
    <property type="protein sequence ID" value="CAG8552418.1"/>
    <property type="molecule type" value="Genomic_DNA"/>
</dbReference>
<feature type="compositionally biased region" description="Basic residues" evidence="1">
    <location>
        <begin position="1"/>
        <end position="15"/>
    </location>
</feature>
<feature type="compositionally biased region" description="Polar residues" evidence="1">
    <location>
        <begin position="61"/>
        <end position="78"/>
    </location>
</feature>
<sequence>MATYKQKPRIQHHVTNHSEELSGSEQDWVMFNSARASNQPIERRLVNNVSDDEDWHVLSDNTNPVEESIPSLESNSEFASGGSDYDSEPYYVLDQTARSIELLPEVQGNSPSQMPSHDGTGKFFDTKLSDESNHVSTTSLADSDLLSTHHDGMRLLVVNVRFSQIPVETDELTINFMTSQDNESIRPMGSVIKETWMSKVRNVFRIEEEVVSAINSQEQAQSNQIYHKFAESASSAAKFELGDLGNTNPIKSLANVGDENANSTTYTTVTTQYIDTLQNQTSQANHSEKLPVTRHFDSSSPATSTSSIHRSNDFDGSFTEKHASIITRFGKGLIVPKDPIDMNFAPTISKDMLNEMIMNENSHSADHQNQQSTTSRSNKNSLLSTVWTTFRRITNNIIISDDTDPAHGELSQTTKFASSNYNNGLASIITGTGENHYTYDSCHFPFGNHLALSDLCPSLHNYTSSSSTPSTPSYNKRRNSITTSTNTARIFLTPVSSSTSLKSFTSRAGSDCGLESRGVRRGKTIEAPLVL</sequence>
<name>A0A9N9B621_9GLOM</name>
<feature type="region of interest" description="Disordered" evidence="1">
    <location>
        <begin position="293"/>
        <end position="314"/>
    </location>
</feature>
<protein>
    <submittedName>
        <fullName evidence="2">17799_t:CDS:1</fullName>
    </submittedName>
</protein>
<accession>A0A9N9B621</accession>
<feature type="region of interest" description="Disordered" evidence="1">
    <location>
        <begin position="1"/>
        <end position="23"/>
    </location>
</feature>
<feature type="region of interest" description="Disordered" evidence="1">
    <location>
        <begin position="61"/>
        <end position="83"/>
    </location>
</feature>
<gene>
    <name evidence="2" type="ORF">FCALED_LOCUS6186</name>
</gene>
<proteinExistence type="predicted"/>
<dbReference type="Proteomes" id="UP000789570">
    <property type="component" value="Unassembled WGS sequence"/>
</dbReference>
<evidence type="ECO:0000313" key="2">
    <source>
        <dbReference type="EMBL" id="CAG8552418.1"/>
    </source>
</evidence>